<feature type="transmembrane region" description="Helical" evidence="1">
    <location>
        <begin position="212"/>
        <end position="230"/>
    </location>
</feature>
<feature type="transmembrane region" description="Helical" evidence="1">
    <location>
        <begin position="342"/>
        <end position="364"/>
    </location>
</feature>
<feature type="transmembrane region" description="Helical" evidence="1">
    <location>
        <begin position="139"/>
        <end position="161"/>
    </location>
</feature>
<feature type="transmembrane region" description="Helical" evidence="1">
    <location>
        <begin position="370"/>
        <end position="391"/>
    </location>
</feature>
<feature type="transmembrane region" description="Helical" evidence="1">
    <location>
        <begin position="310"/>
        <end position="330"/>
    </location>
</feature>
<keyword evidence="1" id="KW-0812">Transmembrane</keyword>
<sequence length="406" mass="45070">MMTPYLLMIVLYLSLAVLAALESSFSSLQITPWFNGMVWLRVHLITLGVLTQIFFYIMPKLAAIRYRLANPNMRWDIWLTLNGGILTLLVGIPLVNIVPIFIGGTLVFIATTLLILQLWSMKPSAQAAKGIGSSAGRNFYIAGLAYFLVGIIVGTGLFIGWIEPLGITGNAREVHVHANNWGLMSLVFAGLLIDMYPTWAKRPLANPNSITAIFWLMTLGAFGLIFGPWFQNTYLLVPGLLMHLAATFWLLNNIIKPLRGDKPAWTVGVWHLITSYFWILAPVFMAPFVLFGVGNLPGPSIEAIAPQPLVYGWLLQFGYAIIPYFFARIFTPDEEAKLGGSWLSFITINLGAIFLWSSIFIVPIRGTLSGIGYLLWAISMLPIGATLWNTVQKGLTRFESQVSLQK</sequence>
<feature type="transmembrane region" description="Helical" evidence="1">
    <location>
        <begin position="236"/>
        <end position="255"/>
    </location>
</feature>
<gene>
    <name evidence="2" type="ORF">MNBD_CHLOROFLEXI01-3593</name>
</gene>
<proteinExistence type="predicted"/>
<keyword evidence="1" id="KW-0472">Membrane</keyword>
<name>A0A3B0UZ69_9ZZZZ</name>
<feature type="transmembrane region" description="Helical" evidence="1">
    <location>
        <begin position="77"/>
        <end position="94"/>
    </location>
</feature>
<feature type="transmembrane region" description="Helical" evidence="1">
    <location>
        <begin position="267"/>
        <end position="290"/>
    </location>
</feature>
<feature type="transmembrane region" description="Helical" evidence="1">
    <location>
        <begin position="38"/>
        <end position="57"/>
    </location>
</feature>
<evidence type="ECO:0000256" key="1">
    <source>
        <dbReference type="SAM" id="Phobius"/>
    </source>
</evidence>
<protein>
    <submittedName>
        <fullName evidence="2">Permease of the drug/metabolite transporter (DMT) superfamily</fullName>
    </submittedName>
</protein>
<dbReference type="AlphaFoldDB" id="A0A3B0UZ69"/>
<accession>A0A3B0UZ69</accession>
<dbReference type="Gene3D" id="1.20.210.10">
    <property type="entry name" value="Cytochrome c oxidase-like, subunit I domain"/>
    <property type="match status" value="1"/>
</dbReference>
<feature type="transmembrane region" description="Helical" evidence="1">
    <location>
        <begin position="181"/>
        <end position="200"/>
    </location>
</feature>
<keyword evidence="1" id="KW-1133">Transmembrane helix</keyword>
<dbReference type="EMBL" id="UOEU01000449">
    <property type="protein sequence ID" value="VAW33443.1"/>
    <property type="molecule type" value="Genomic_DNA"/>
</dbReference>
<dbReference type="InterPro" id="IPR036927">
    <property type="entry name" value="Cyt_c_oxase-like_su1_sf"/>
</dbReference>
<evidence type="ECO:0000313" key="2">
    <source>
        <dbReference type="EMBL" id="VAW33443.1"/>
    </source>
</evidence>
<feature type="transmembrane region" description="Helical" evidence="1">
    <location>
        <begin position="100"/>
        <end position="119"/>
    </location>
</feature>
<reference evidence="2" key="1">
    <citation type="submission" date="2018-06" db="EMBL/GenBank/DDBJ databases">
        <authorList>
            <person name="Zhirakovskaya E."/>
        </authorList>
    </citation>
    <scope>NUCLEOTIDE SEQUENCE</scope>
</reference>
<organism evidence="2">
    <name type="scientific">hydrothermal vent metagenome</name>
    <dbReference type="NCBI Taxonomy" id="652676"/>
    <lineage>
        <taxon>unclassified sequences</taxon>
        <taxon>metagenomes</taxon>
        <taxon>ecological metagenomes</taxon>
    </lineage>
</organism>